<dbReference type="Gene3D" id="1.10.1600.10">
    <property type="match status" value="1"/>
</dbReference>
<dbReference type="GO" id="GO:0016787">
    <property type="term" value="F:hydrolase activity"/>
    <property type="evidence" value="ECO:0007669"/>
    <property type="project" value="UniProtKB-KW"/>
</dbReference>
<evidence type="ECO:0000256" key="2">
    <source>
        <dbReference type="ARBA" id="ARBA00004574"/>
    </source>
</evidence>
<dbReference type="OrthoDB" id="30826at2759"/>
<feature type="compositionally biased region" description="Polar residues" evidence="20">
    <location>
        <begin position="277"/>
        <end position="286"/>
    </location>
</feature>
<evidence type="ECO:0000313" key="22">
    <source>
        <dbReference type="EMBL" id="KAJ4391406.1"/>
    </source>
</evidence>
<dbReference type="Pfam" id="PF02735">
    <property type="entry name" value="Ku"/>
    <property type="match status" value="1"/>
</dbReference>
<dbReference type="SMART" id="SM00559">
    <property type="entry name" value="Ku78"/>
    <property type="match status" value="1"/>
</dbReference>
<dbReference type="CDD" id="cd00873">
    <property type="entry name" value="KU80"/>
    <property type="match status" value="1"/>
</dbReference>
<evidence type="ECO:0000259" key="21">
    <source>
        <dbReference type="PROSITE" id="PS50234"/>
    </source>
</evidence>
<dbReference type="GO" id="GO:0042162">
    <property type="term" value="F:telomeric DNA binding"/>
    <property type="evidence" value="ECO:0007669"/>
    <property type="project" value="InterPro"/>
</dbReference>
<dbReference type="Pfam" id="PF03731">
    <property type="entry name" value="Ku_N"/>
    <property type="match status" value="1"/>
</dbReference>
<dbReference type="GO" id="GO:0003690">
    <property type="term" value="F:double-stranded DNA binding"/>
    <property type="evidence" value="ECO:0007669"/>
    <property type="project" value="TreeGrafter"/>
</dbReference>
<dbReference type="GO" id="GO:0003684">
    <property type="term" value="F:damaged DNA binding"/>
    <property type="evidence" value="ECO:0007669"/>
    <property type="project" value="InterPro"/>
</dbReference>
<comment type="caution">
    <text evidence="22">The sequence shown here is derived from an EMBL/GenBank/DDBJ whole genome shotgun (WGS) entry which is preliminary data.</text>
</comment>
<comment type="subcellular location">
    <subcellularLocation>
        <location evidence="2">Chromosome</location>
        <location evidence="2">Telomere</location>
    </subcellularLocation>
    <subcellularLocation>
        <location evidence="1">Nucleus</location>
    </subcellularLocation>
</comment>
<keyword evidence="12" id="KW-0779">Telomere</keyword>
<evidence type="ECO:0000256" key="1">
    <source>
        <dbReference type="ARBA" id="ARBA00004123"/>
    </source>
</evidence>
<evidence type="ECO:0000256" key="15">
    <source>
        <dbReference type="ARBA" id="ARBA00023204"/>
    </source>
</evidence>
<keyword evidence="6" id="KW-0158">Chromosome</keyword>
<evidence type="ECO:0000256" key="8">
    <source>
        <dbReference type="ARBA" id="ARBA00022763"/>
    </source>
</evidence>
<evidence type="ECO:0000256" key="13">
    <source>
        <dbReference type="ARBA" id="ARBA00023125"/>
    </source>
</evidence>
<dbReference type="Proteomes" id="UP001140453">
    <property type="component" value="Unassembled WGS sequence"/>
</dbReference>
<dbReference type="GO" id="GO:0043564">
    <property type="term" value="C:Ku70:Ku80 complex"/>
    <property type="evidence" value="ECO:0007669"/>
    <property type="project" value="InterPro"/>
</dbReference>
<dbReference type="InterPro" id="IPR014893">
    <property type="entry name" value="Ku_PK_bind"/>
</dbReference>
<keyword evidence="9" id="KW-0378">Hydrolase</keyword>
<dbReference type="PANTHER" id="PTHR12604:SF4">
    <property type="entry name" value="X-RAY REPAIR CROSS-COMPLEMENTING PROTEIN 5"/>
    <property type="match status" value="1"/>
</dbReference>
<dbReference type="PROSITE" id="PS50234">
    <property type="entry name" value="VWFA"/>
    <property type="match status" value="1"/>
</dbReference>
<evidence type="ECO:0000256" key="3">
    <source>
        <dbReference type="ARBA" id="ARBA00007726"/>
    </source>
</evidence>
<dbReference type="InterPro" id="IPR005161">
    <property type="entry name" value="Ku_N"/>
</dbReference>
<dbReference type="GO" id="GO:0000723">
    <property type="term" value="P:telomere maintenance"/>
    <property type="evidence" value="ECO:0007669"/>
    <property type="project" value="InterPro"/>
</dbReference>
<evidence type="ECO:0000256" key="7">
    <source>
        <dbReference type="ARBA" id="ARBA00022741"/>
    </source>
</evidence>
<evidence type="ECO:0000256" key="11">
    <source>
        <dbReference type="ARBA" id="ARBA00022840"/>
    </source>
</evidence>
<dbReference type="SUPFAM" id="SSF101420">
    <property type="entry name" value="C-terminal domain of Ku80"/>
    <property type="match status" value="1"/>
</dbReference>
<comment type="similarity">
    <text evidence="3">Belongs to the ku80 family.</text>
</comment>
<protein>
    <recommendedName>
        <fullName evidence="5">ATP-dependent DNA helicase II subunit 2</fullName>
        <ecNumber evidence="4">3.6.4.12</ecNumber>
    </recommendedName>
    <alternativeName>
        <fullName evidence="18">ATP-dependent DNA helicase II subunit Ku80</fullName>
    </alternativeName>
</protein>
<dbReference type="PIRSF" id="PIRSF016570">
    <property type="entry name" value="Ku80"/>
    <property type="match status" value="1"/>
</dbReference>
<evidence type="ECO:0000256" key="18">
    <source>
        <dbReference type="ARBA" id="ARBA00031847"/>
    </source>
</evidence>
<dbReference type="EMBL" id="JAPEVB010000003">
    <property type="protein sequence ID" value="KAJ4391406.1"/>
    <property type="molecule type" value="Genomic_DNA"/>
</dbReference>
<proteinExistence type="inferred from homology"/>
<dbReference type="Pfam" id="PF08785">
    <property type="entry name" value="Ku_PK_bind"/>
    <property type="match status" value="1"/>
</dbReference>
<evidence type="ECO:0000256" key="12">
    <source>
        <dbReference type="ARBA" id="ARBA00022895"/>
    </source>
</evidence>
<evidence type="ECO:0000256" key="9">
    <source>
        <dbReference type="ARBA" id="ARBA00022801"/>
    </source>
</evidence>
<dbReference type="PANTHER" id="PTHR12604">
    <property type="entry name" value="KU AUTOANTIGEN DNA HELICASE"/>
    <property type="match status" value="1"/>
</dbReference>
<dbReference type="InterPro" id="IPR016194">
    <property type="entry name" value="SPOC-like_C_dom_sf"/>
</dbReference>
<dbReference type="GO" id="GO:0003678">
    <property type="term" value="F:DNA helicase activity"/>
    <property type="evidence" value="ECO:0007669"/>
    <property type="project" value="UniProtKB-EC"/>
</dbReference>
<keyword evidence="10 22" id="KW-0347">Helicase</keyword>
<gene>
    <name evidence="22" type="primary">YKU80</name>
    <name evidence="22" type="ORF">N0V93_005023</name>
</gene>
<accession>A0A9W8YS43</accession>
<keyword evidence="8" id="KW-0227">DNA damage</keyword>
<evidence type="ECO:0000256" key="20">
    <source>
        <dbReference type="SAM" id="MobiDB-lite"/>
    </source>
</evidence>
<reference evidence="22" key="1">
    <citation type="submission" date="2022-10" db="EMBL/GenBank/DDBJ databases">
        <title>Tapping the CABI collections for fungal endophytes: first genome assemblies for Collariella, Neodidymelliopsis, Ascochyta clinopodiicola, Didymella pomorum, Didymosphaeria variabile, Neocosmospora piperis and Neocucurbitaria cava.</title>
        <authorList>
            <person name="Hill R."/>
        </authorList>
    </citation>
    <scope>NUCLEOTIDE SEQUENCE</scope>
    <source>
        <strain evidence="22">IMI 355082</strain>
    </source>
</reference>
<dbReference type="GO" id="GO:0006303">
    <property type="term" value="P:double-strand break repair via nonhomologous end joining"/>
    <property type="evidence" value="ECO:0007669"/>
    <property type="project" value="InterPro"/>
</dbReference>
<keyword evidence="15" id="KW-0234">DNA repair</keyword>
<dbReference type="AlphaFoldDB" id="A0A9W8YS43"/>
<dbReference type="GO" id="GO:0006310">
    <property type="term" value="P:DNA recombination"/>
    <property type="evidence" value="ECO:0007669"/>
    <property type="project" value="UniProtKB-KW"/>
</dbReference>
<dbReference type="FunFam" id="1.10.1600.10:FF:000002">
    <property type="entry name" value="X-ray repair cross-complementing protein 5"/>
    <property type="match status" value="1"/>
</dbReference>
<comment type="catalytic activity">
    <reaction evidence="19">
        <text>ATP + H2O = ADP + phosphate + H(+)</text>
        <dbReference type="Rhea" id="RHEA:13065"/>
        <dbReference type="ChEBI" id="CHEBI:15377"/>
        <dbReference type="ChEBI" id="CHEBI:15378"/>
        <dbReference type="ChEBI" id="CHEBI:30616"/>
        <dbReference type="ChEBI" id="CHEBI:43474"/>
        <dbReference type="ChEBI" id="CHEBI:456216"/>
        <dbReference type="EC" id="3.6.4.12"/>
    </reaction>
</comment>
<dbReference type="SUPFAM" id="SSF53300">
    <property type="entry name" value="vWA-like"/>
    <property type="match status" value="1"/>
</dbReference>
<keyword evidence="11" id="KW-0067">ATP-binding</keyword>
<evidence type="ECO:0000256" key="16">
    <source>
        <dbReference type="ARBA" id="ARBA00023242"/>
    </source>
</evidence>
<keyword evidence="14" id="KW-0233">DNA recombination</keyword>
<evidence type="ECO:0000256" key="17">
    <source>
        <dbReference type="ARBA" id="ARBA00024890"/>
    </source>
</evidence>
<dbReference type="InterPro" id="IPR036494">
    <property type="entry name" value="Ku_C_sf"/>
</dbReference>
<dbReference type="SUPFAM" id="SSF100939">
    <property type="entry name" value="SPOC domain-like"/>
    <property type="match status" value="1"/>
</dbReference>
<keyword evidence="13" id="KW-0238">DNA-binding</keyword>
<dbReference type="GO" id="GO:0000781">
    <property type="term" value="C:chromosome, telomeric region"/>
    <property type="evidence" value="ECO:0007669"/>
    <property type="project" value="UniProtKB-SubCell"/>
</dbReference>
<dbReference type="InterPro" id="IPR002035">
    <property type="entry name" value="VWF_A"/>
</dbReference>
<keyword evidence="23" id="KW-1185">Reference proteome</keyword>
<feature type="domain" description="VWFA" evidence="21">
    <location>
        <begin position="6"/>
        <end position="234"/>
    </location>
</feature>
<dbReference type="InterPro" id="IPR024193">
    <property type="entry name" value="Ku80"/>
</dbReference>
<dbReference type="InterPro" id="IPR036465">
    <property type="entry name" value="vWFA_dom_sf"/>
</dbReference>
<evidence type="ECO:0000256" key="4">
    <source>
        <dbReference type="ARBA" id="ARBA00012551"/>
    </source>
</evidence>
<dbReference type="FunFam" id="3.40.50.410:FF:000073">
    <property type="entry name" value="ATP-dependent DNA helicase II subunit 2"/>
    <property type="match status" value="1"/>
</dbReference>
<keyword evidence="7" id="KW-0547">Nucleotide-binding</keyword>
<dbReference type="Gene3D" id="1.25.40.240">
    <property type="entry name" value="Ku, C-terminal domain"/>
    <property type="match status" value="1"/>
</dbReference>
<evidence type="ECO:0000256" key="6">
    <source>
        <dbReference type="ARBA" id="ARBA00022454"/>
    </source>
</evidence>
<dbReference type="Gene3D" id="3.40.50.410">
    <property type="entry name" value="von Willebrand factor, type A domain"/>
    <property type="match status" value="1"/>
</dbReference>
<sequence>MADKEAAVYIVDLGSSMSDCHNGRTESDLDWSLRYVWDKITTTAQAARKTWCVGVVGLRTDETNNKFAEDSGNEGYDNISVLKELGPISLPEIQGLKTKLKPSKTESGDAMSAIVLASELVNEFTSNKKGEPLKFRREVYLITDGMGGIDEDDIDEIASRLNDIGIKLTVVGVDFDDPEYGFKEEDKSSLKTRNETILQTLVNKCNDGVFATMAEAIEDLATPRIKRVGLVKKYDGPLTLGDPNAFESAISINVERWPVTKVKAPDPASTVVLKSDPTGTQSTMTLDNDDGMQNESAFSSVKQHRNYKVNDPTAPGGKRDVEFDELAKGYSYGSTAVQVAEAEWNITKLETTKDFSIVGFISNEKFEPFLGLGEVCVTVAKPFDEKSKIALSALIHALYELEQLAIARFVGKEGKDPEMLVLRPSIDTDMECLYDVPLPFAEDARLYRFPPLDKVITITGKTLTEHRLLPDNKLQRAMSDLVDSMDISQFGLDDEGNTAEYAPLDDLYAPIIHRLNQAVRARAVHEDGPIEDIPPVLIKYSRPPERLVQQAKRTIDRLIEAADVKKAPEKKKFRRQESGKNEGPVSGLDIDSILTVGAATKQAHISKDNAVPEFKQVLQSLSKANEDEGIVKAVKDMGNIVQSLIKESTGDSNYDRAIESIGVIREQMIGLELPELYNDFLKELKVKIKSGALGGDRKEMWVKIRYPGRLGLITSAQSEASNVTFEEARSFLTS</sequence>
<evidence type="ECO:0000313" key="23">
    <source>
        <dbReference type="Proteomes" id="UP001140453"/>
    </source>
</evidence>
<keyword evidence="16" id="KW-0539">Nucleus</keyword>
<dbReference type="EC" id="3.6.4.12" evidence="4"/>
<dbReference type="GO" id="GO:0005524">
    <property type="term" value="F:ATP binding"/>
    <property type="evidence" value="ECO:0007669"/>
    <property type="project" value="UniProtKB-KW"/>
</dbReference>
<organism evidence="22 23">
    <name type="scientific">Gnomoniopsis smithogilvyi</name>
    <dbReference type="NCBI Taxonomy" id="1191159"/>
    <lineage>
        <taxon>Eukaryota</taxon>
        <taxon>Fungi</taxon>
        <taxon>Dikarya</taxon>
        <taxon>Ascomycota</taxon>
        <taxon>Pezizomycotina</taxon>
        <taxon>Sordariomycetes</taxon>
        <taxon>Sordariomycetidae</taxon>
        <taxon>Diaporthales</taxon>
        <taxon>Gnomoniaceae</taxon>
        <taxon>Gnomoniopsis</taxon>
    </lineage>
</organism>
<comment type="function">
    <text evidence="17">Single-stranded DNA-dependent ATP-dependent helicase. Involved in non-homologous end joining (NHEJ) DNA double strand break repair. DNA-binding is sequence-independent but has a high affinity to nicks in double-stranded DNA and to the ends of duplex DNA. Binds to naturally occurring chromosomal ends, and therefore provides chromosomal end protection. Required also for telomere recombination to repair telomeric ends in the absence of telomerase. KU70, of the KU70/KU80 heterodimer, binds to the stem loop of TLC1, the RNA component of telomerase. Involved in telomere maintenance. Interacts with telomeric repeats and subtelomeric sequences thereby controlling telomere length and protecting against subtelomeric rearrangement. Maintains telomeric chromatin, which is involved in silencing the expression of genes located at the telomere. Required for mating-type switching.</text>
</comment>
<evidence type="ECO:0000256" key="14">
    <source>
        <dbReference type="ARBA" id="ARBA00023172"/>
    </source>
</evidence>
<dbReference type="InterPro" id="IPR006164">
    <property type="entry name" value="DNA_bd_Ku70/Ku80"/>
</dbReference>
<feature type="region of interest" description="Disordered" evidence="20">
    <location>
        <begin position="270"/>
        <end position="292"/>
    </location>
</feature>
<dbReference type="Gene3D" id="2.40.290.10">
    <property type="match status" value="1"/>
</dbReference>
<evidence type="ECO:0000256" key="19">
    <source>
        <dbReference type="ARBA" id="ARBA00047995"/>
    </source>
</evidence>
<evidence type="ECO:0000256" key="5">
    <source>
        <dbReference type="ARBA" id="ARBA00021792"/>
    </source>
</evidence>
<name>A0A9W8YS43_9PEZI</name>
<evidence type="ECO:0000256" key="10">
    <source>
        <dbReference type="ARBA" id="ARBA00022806"/>
    </source>
</evidence>